<dbReference type="SUPFAM" id="SSF55781">
    <property type="entry name" value="GAF domain-like"/>
    <property type="match status" value="1"/>
</dbReference>
<dbReference type="InterPro" id="IPR003594">
    <property type="entry name" value="HATPase_dom"/>
</dbReference>
<evidence type="ECO:0000256" key="3">
    <source>
        <dbReference type="ARBA" id="ARBA00004314"/>
    </source>
</evidence>
<dbReference type="AlphaFoldDB" id="A0A0G0LV51"/>
<dbReference type="Gene3D" id="1.10.287.130">
    <property type="match status" value="1"/>
</dbReference>
<evidence type="ECO:0000256" key="8">
    <source>
        <dbReference type="ARBA" id="ARBA00022741"/>
    </source>
</evidence>
<evidence type="ECO:0000256" key="11">
    <source>
        <dbReference type="ARBA" id="ARBA00023012"/>
    </source>
</evidence>
<evidence type="ECO:0000256" key="14">
    <source>
        <dbReference type="SAM" id="Phobius"/>
    </source>
</evidence>
<feature type="transmembrane region" description="Helical" evidence="14">
    <location>
        <begin position="99"/>
        <end position="120"/>
    </location>
</feature>
<dbReference type="InterPro" id="IPR036890">
    <property type="entry name" value="HATPase_C_sf"/>
</dbReference>
<evidence type="ECO:0000256" key="6">
    <source>
        <dbReference type="ARBA" id="ARBA00022553"/>
    </source>
</evidence>
<evidence type="ECO:0000256" key="4">
    <source>
        <dbReference type="ARBA" id="ARBA00012438"/>
    </source>
</evidence>
<dbReference type="PRINTS" id="PR00344">
    <property type="entry name" value="BCTRLSENSOR"/>
</dbReference>
<keyword evidence="8" id="KW-0547">Nucleotide-binding</keyword>
<dbReference type="Pfam" id="PF02518">
    <property type="entry name" value="HATPase_c"/>
    <property type="match status" value="1"/>
</dbReference>
<keyword evidence="9" id="KW-0418">Kinase</keyword>
<evidence type="ECO:0000256" key="9">
    <source>
        <dbReference type="ARBA" id="ARBA00022777"/>
    </source>
</evidence>
<evidence type="ECO:0000256" key="13">
    <source>
        <dbReference type="SAM" id="Coils"/>
    </source>
</evidence>
<protein>
    <recommendedName>
        <fullName evidence="4">histidine kinase</fullName>
        <ecNumber evidence="4">2.7.13.3</ecNumber>
    </recommendedName>
</protein>
<feature type="transmembrane region" description="Helical" evidence="14">
    <location>
        <begin position="66"/>
        <end position="87"/>
    </location>
</feature>
<evidence type="ECO:0000313" key="16">
    <source>
        <dbReference type="EMBL" id="KKQ94907.1"/>
    </source>
</evidence>
<dbReference type="EC" id="2.7.13.3" evidence="4"/>
<name>A0A0G0LV51_UNCC2</name>
<reference evidence="16 17" key="1">
    <citation type="journal article" date="2015" name="Nature">
        <title>rRNA introns, odd ribosomes, and small enigmatic genomes across a large radiation of phyla.</title>
        <authorList>
            <person name="Brown C.T."/>
            <person name="Hug L.A."/>
            <person name="Thomas B.C."/>
            <person name="Sharon I."/>
            <person name="Castelle C.J."/>
            <person name="Singh A."/>
            <person name="Wilkins M.J."/>
            <person name="Williams K.H."/>
            <person name="Banfield J.F."/>
        </authorList>
    </citation>
    <scope>NUCLEOTIDE SEQUENCE [LARGE SCALE GENOMIC DNA]</scope>
</reference>
<keyword evidence="10" id="KW-0067">ATP-binding</keyword>
<keyword evidence="14" id="KW-0812">Transmembrane</keyword>
<dbReference type="GO" id="GO:0000155">
    <property type="term" value="F:phosphorelay sensor kinase activity"/>
    <property type="evidence" value="ECO:0007669"/>
    <property type="project" value="InterPro"/>
</dbReference>
<comment type="caution">
    <text evidence="16">The sequence shown here is derived from an EMBL/GenBank/DDBJ whole genome shotgun (WGS) entry which is preliminary data.</text>
</comment>
<evidence type="ECO:0000313" key="17">
    <source>
        <dbReference type="Proteomes" id="UP000034207"/>
    </source>
</evidence>
<dbReference type="InterPro" id="IPR004358">
    <property type="entry name" value="Sig_transdc_His_kin-like_C"/>
</dbReference>
<evidence type="ECO:0000256" key="10">
    <source>
        <dbReference type="ARBA" id="ARBA00022840"/>
    </source>
</evidence>
<feature type="transmembrane region" description="Helical" evidence="14">
    <location>
        <begin position="6"/>
        <end position="26"/>
    </location>
</feature>
<dbReference type="InterPro" id="IPR036097">
    <property type="entry name" value="HisK_dim/P_sf"/>
</dbReference>
<accession>A0A0G0LV51</accession>
<dbReference type="CDD" id="cd00082">
    <property type="entry name" value="HisKA"/>
    <property type="match status" value="1"/>
</dbReference>
<keyword evidence="6" id="KW-0597">Phosphoprotein</keyword>
<dbReference type="FunFam" id="1.10.287.130:FF:000001">
    <property type="entry name" value="Two-component sensor histidine kinase"/>
    <property type="match status" value="1"/>
</dbReference>
<gene>
    <name evidence="16" type="ORF">UT18_C0006G0005</name>
</gene>
<dbReference type="EMBL" id="LBVV01000006">
    <property type="protein sequence ID" value="KKQ94907.1"/>
    <property type="molecule type" value="Genomic_DNA"/>
</dbReference>
<feature type="transmembrane region" description="Helical" evidence="14">
    <location>
        <begin position="173"/>
        <end position="192"/>
    </location>
</feature>
<dbReference type="PANTHER" id="PTHR43711">
    <property type="entry name" value="TWO-COMPONENT HISTIDINE KINASE"/>
    <property type="match status" value="1"/>
</dbReference>
<comment type="subcellular location">
    <subcellularLocation>
        <location evidence="2">Cell membrane</location>
    </subcellularLocation>
    <subcellularLocation>
        <location evidence="3">Membrane raft</location>
        <topology evidence="3">Multi-pass membrane protein</topology>
    </subcellularLocation>
</comment>
<dbReference type="InterPro" id="IPR005467">
    <property type="entry name" value="His_kinase_dom"/>
</dbReference>
<proteinExistence type="predicted"/>
<evidence type="ECO:0000256" key="5">
    <source>
        <dbReference type="ARBA" id="ARBA00022475"/>
    </source>
</evidence>
<comment type="catalytic activity">
    <reaction evidence="1">
        <text>ATP + protein L-histidine = ADP + protein N-phospho-L-histidine.</text>
        <dbReference type="EC" id="2.7.13.3"/>
    </reaction>
</comment>
<dbReference type="Gene3D" id="3.30.565.10">
    <property type="entry name" value="Histidine kinase-like ATPase, C-terminal domain"/>
    <property type="match status" value="1"/>
</dbReference>
<dbReference type="InterPro" id="IPR050736">
    <property type="entry name" value="Sensor_HK_Regulatory"/>
</dbReference>
<dbReference type="SUPFAM" id="SSF55874">
    <property type="entry name" value="ATPase domain of HSP90 chaperone/DNA topoisomerase II/histidine kinase"/>
    <property type="match status" value="1"/>
</dbReference>
<evidence type="ECO:0000256" key="12">
    <source>
        <dbReference type="ARBA" id="ARBA00023136"/>
    </source>
</evidence>
<evidence type="ECO:0000256" key="2">
    <source>
        <dbReference type="ARBA" id="ARBA00004236"/>
    </source>
</evidence>
<dbReference type="STRING" id="1618345.UT18_C0006G0005"/>
<dbReference type="SMART" id="SM00387">
    <property type="entry name" value="HATPase_c"/>
    <property type="match status" value="1"/>
</dbReference>
<evidence type="ECO:0000259" key="15">
    <source>
        <dbReference type="PROSITE" id="PS50109"/>
    </source>
</evidence>
<feature type="transmembrane region" description="Helical" evidence="14">
    <location>
        <begin position="33"/>
        <end position="54"/>
    </location>
</feature>
<dbReference type="GO" id="GO:0045121">
    <property type="term" value="C:membrane raft"/>
    <property type="evidence" value="ECO:0007669"/>
    <property type="project" value="UniProtKB-SubCell"/>
</dbReference>
<keyword evidence="14" id="KW-1133">Transmembrane helix</keyword>
<keyword evidence="7" id="KW-0808">Transferase</keyword>
<keyword evidence="13" id="KW-0175">Coiled coil</keyword>
<keyword evidence="5" id="KW-1003">Cell membrane</keyword>
<feature type="transmembrane region" description="Helical" evidence="14">
    <location>
        <begin position="233"/>
        <end position="256"/>
    </location>
</feature>
<dbReference type="SUPFAM" id="SSF47384">
    <property type="entry name" value="Homodimeric domain of signal transducing histidine kinase"/>
    <property type="match status" value="1"/>
</dbReference>
<sequence length="729" mass="82908">MNSPFYNFISYIFISLNIILGLVVIFRNKKSKMNIVFFVVDCFIIITLLSNYLVDFTHSAASALMWTRITNFAALWVMFFLLYFALIFPKTLKKGYIKLIKYFLFVPVFLSFVTFSPLLISGMESKDWGFNPILGPFVSLHFAYLIIAFLLLFGVLILQYKSSRSLEKSQIKYIFLGFGLLIIFALIFSAIIPLVTNSGQTAKLAPIATSFFIAFTSYAIVKHRLMDIRLVVARSIAYSVLVLIVAGVYAGSVLALERIFFPGTSQLGLAQGALRTVLAVIIAFTFQPLRKAVTKATDSIFFKEQYDPEAFLKETNKILSTNIILTELLYKTLDHIIQEMRILEGTFVVVEDDKIHTIQSIGYKSAPDIKFEDVKKLSRIDIIVFDELEEGSHLKNILRKYEASVVIRLMEDHQFAGLLMLGEKKSGDMFAAKDIEILEITAPEITMAMQRAKQYEEIQKFNLTLRAEVMRKTKKLREANEHLQELDKAKDEFISMASHQLRTPLTAIKGYLSMLLEGDAGEIKIGQYDFINEAFQGANKMVNLINDLLNVSRMSTGKFFIDPMPLDMKKLIQEEMKQLTTAARQKGIFLKFEAPADMPKIEADENKIRQVIMNFIDNSVYYTEKGGVTVKCSASHKDFVFEVRDTGIGVPKEMQQKLFAKFYRADNARRLRPDGTGLGLYLAKRVIEDHKGELIFRSTPGKGSVFGFRLPIHSPIKVDPKKHELLNLH</sequence>
<dbReference type="PROSITE" id="PS50109">
    <property type="entry name" value="HIS_KIN"/>
    <property type="match status" value="1"/>
</dbReference>
<dbReference type="GO" id="GO:0005524">
    <property type="term" value="F:ATP binding"/>
    <property type="evidence" value="ECO:0007669"/>
    <property type="project" value="UniProtKB-KW"/>
</dbReference>
<dbReference type="Pfam" id="PF00512">
    <property type="entry name" value="HisKA"/>
    <property type="match status" value="1"/>
</dbReference>
<organism evidence="16 17">
    <name type="scientific">candidate division CPR2 bacterium GW2011_GWC2_39_10</name>
    <dbReference type="NCBI Taxonomy" id="1618345"/>
    <lineage>
        <taxon>Bacteria</taxon>
        <taxon>Bacteria division CPR2</taxon>
    </lineage>
</organism>
<feature type="transmembrane region" description="Helical" evidence="14">
    <location>
        <begin position="204"/>
        <end position="221"/>
    </location>
</feature>
<dbReference type="SMART" id="SM00388">
    <property type="entry name" value="HisKA"/>
    <property type="match status" value="1"/>
</dbReference>
<dbReference type="InterPro" id="IPR003661">
    <property type="entry name" value="HisK_dim/P_dom"/>
</dbReference>
<dbReference type="PANTHER" id="PTHR43711:SF31">
    <property type="entry name" value="HISTIDINE KINASE"/>
    <property type="match status" value="1"/>
</dbReference>
<evidence type="ECO:0000256" key="7">
    <source>
        <dbReference type="ARBA" id="ARBA00022679"/>
    </source>
</evidence>
<dbReference type="Gene3D" id="3.30.450.40">
    <property type="match status" value="1"/>
</dbReference>
<feature type="domain" description="Histidine kinase" evidence="15">
    <location>
        <begin position="496"/>
        <end position="714"/>
    </location>
</feature>
<feature type="coiled-coil region" evidence="13">
    <location>
        <begin position="466"/>
        <end position="496"/>
    </location>
</feature>
<dbReference type="InterPro" id="IPR029016">
    <property type="entry name" value="GAF-like_dom_sf"/>
</dbReference>
<keyword evidence="11" id="KW-0902">Two-component regulatory system</keyword>
<dbReference type="Proteomes" id="UP000034207">
    <property type="component" value="Unassembled WGS sequence"/>
</dbReference>
<keyword evidence="12 14" id="KW-0472">Membrane</keyword>
<evidence type="ECO:0000256" key="1">
    <source>
        <dbReference type="ARBA" id="ARBA00000085"/>
    </source>
</evidence>
<feature type="transmembrane region" description="Helical" evidence="14">
    <location>
        <begin position="140"/>
        <end position="161"/>
    </location>
</feature>
<dbReference type="FunFam" id="3.30.565.10:FF:000023">
    <property type="entry name" value="PAS domain-containing sensor histidine kinase"/>
    <property type="match status" value="1"/>
</dbReference>
<dbReference type="GO" id="GO:0005886">
    <property type="term" value="C:plasma membrane"/>
    <property type="evidence" value="ECO:0007669"/>
    <property type="project" value="UniProtKB-SubCell"/>
</dbReference>